<dbReference type="AlphaFoldDB" id="A0A4Q7M749"/>
<dbReference type="Proteomes" id="UP000293289">
    <property type="component" value="Unassembled WGS sequence"/>
</dbReference>
<dbReference type="SUPFAM" id="SSF53335">
    <property type="entry name" value="S-adenosyl-L-methionine-dependent methyltransferases"/>
    <property type="match status" value="1"/>
</dbReference>
<keyword evidence="2" id="KW-0808">Transferase</keyword>
<dbReference type="GO" id="GO:0032259">
    <property type="term" value="P:methylation"/>
    <property type="evidence" value="ECO:0007669"/>
    <property type="project" value="UniProtKB-KW"/>
</dbReference>
<dbReference type="CDD" id="cd02440">
    <property type="entry name" value="AdoMet_MTases"/>
    <property type="match status" value="1"/>
</dbReference>
<dbReference type="InterPro" id="IPR029063">
    <property type="entry name" value="SAM-dependent_MTases_sf"/>
</dbReference>
<evidence type="ECO:0000259" key="1">
    <source>
        <dbReference type="Pfam" id="PF08241"/>
    </source>
</evidence>
<reference evidence="2 3" key="1">
    <citation type="submission" date="2019-02" db="EMBL/GenBank/DDBJ databases">
        <title>Genomic Encyclopedia of Type Strains, Phase IV (KMG-IV): sequencing the most valuable type-strain genomes for metagenomic binning, comparative biology and taxonomic classification.</title>
        <authorList>
            <person name="Goeker M."/>
        </authorList>
    </citation>
    <scope>NUCLEOTIDE SEQUENCE [LARGE SCALE GENOMIC DNA]</scope>
    <source>
        <strain evidence="2 3">DSM 43045</strain>
    </source>
</reference>
<gene>
    <name evidence="2" type="ORF">EV187_3460</name>
</gene>
<name>A0A4Q7M749_9MICO</name>
<keyword evidence="2" id="KW-0489">Methyltransferase</keyword>
<dbReference type="PANTHER" id="PTHR42912:SF93">
    <property type="entry name" value="N6-ADENOSINE-METHYLTRANSFERASE TMT1A"/>
    <property type="match status" value="1"/>
</dbReference>
<dbReference type="EMBL" id="SGWY01000004">
    <property type="protein sequence ID" value="RZS63554.1"/>
    <property type="molecule type" value="Genomic_DNA"/>
</dbReference>
<dbReference type="RefSeq" id="WP_242609683.1">
    <property type="nucleotide sequence ID" value="NZ_SGWY01000004.1"/>
</dbReference>
<dbReference type="Gene3D" id="3.40.50.150">
    <property type="entry name" value="Vaccinia Virus protein VP39"/>
    <property type="match status" value="1"/>
</dbReference>
<dbReference type="PANTHER" id="PTHR42912">
    <property type="entry name" value="METHYLTRANSFERASE"/>
    <property type="match status" value="1"/>
</dbReference>
<dbReference type="GO" id="GO:0008757">
    <property type="term" value="F:S-adenosylmethionine-dependent methyltransferase activity"/>
    <property type="evidence" value="ECO:0007669"/>
    <property type="project" value="InterPro"/>
</dbReference>
<accession>A0A4Q7M749</accession>
<protein>
    <submittedName>
        <fullName evidence="2">Methyltransferase family protein</fullName>
    </submittedName>
</protein>
<dbReference type="InterPro" id="IPR013216">
    <property type="entry name" value="Methyltransf_11"/>
</dbReference>
<evidence type="ECO:0000313" key="3">
    <source>
        <dbReference type="Proteomes" id="UP000293289"/>
    </source>
</evidence>
<dbReference type="Pfam" id="PF08241">
    <property type="entry name" value="Methyltransf_11"/>
    <property type="match status" value="1"/>
</dbReference>
<comment type="caution">
    <text evidence="2">The sequence shown here is derived from an EMBL/GenBank/DDBJ whole genome shotgun (WGS) entry which is preliminary data.</text>
</comment>
<proteinExistence type="predicted"/>
<sequence>METTAELAARFDERAATYDDSAMHRGLAQAVADFVRLGAVRDLLDVGTGTGLVLRSLPSGPWRLAGVDLSAGMIAVARAALPSADFEVGDATHLDASDGSYDVVTCSTVLHLVPDPAAAMREWRRVLRPGGCVIVASFADDSPGRHGRGGPEAHAPFGSPEALGRLGEASGFIVDRVAEWQQEDADGTPEYRCLIAEFVPAEP</sequence>
<dbReference type="InterPro" id="IPR050508">
    <property type="entry name" value="Methyltransf_Superfamily"/>
</dbReference>
<keyword evidence="3" id="KW-1185">Reference proteome</keyword>
<feature type="domain" description="Methyltransferase type 11" evidence="1">
    <location>
        <begin position="44"/>
        <end position="134"/>
    </location>
</feature>
<organism evidence="2 3">
    <name type="scientific">Agromyces ramosus</name>
    <dbReference type="NCBI Taxonomy" id="33879"/>
    <lineage>
        <taxon>Bacteria</taxon>
        <taxon>Bacillati</taxon>
        <taxon>Actinomycetota</taxon>
        <taxon>Actinomycetes</taxon>
        <taxon>Micrococcales</taxon>
        <taxon>Microbacteriaceae</taxon>
        <taxon>Agromyces</taxon>
    </lineage>
</organism>
<evidence type="ECO:0000313" key="2">
    <source>
        <dbReference type="EMBL" id="RZS63554.1"/>
    </source>
</evidence>